<reference evidence="3 4" key="1">
    <citation type="submission" date="2018-08" db="EMBL/GenBank/DDBJ databases">
        <title>Recombination of ecologically and evolutionarily significant loci maintains genetic cohesion in the Pseudomonas syringae species complex.</title>
        <authorList>
            <person name="Dillon M."/>
            <person name="Thakur S."/>
            <person name="Almeida R.N.D."/>
            <person name="Weir B.S."/>
            <person name="Guttman D.S."/>
        </authorList>
    </citation>
    <scope>NUCLEOTIDE SEQUENCE [LARGE SCALE GENOMIC DNA]</scope>
    <source>
        <strain evidence="3 4">ICMP 13052</strain>
    </source>
</reference>
<name>A0A3M4K7T1_9PSED</name>
<dbReference type="AlphaFoldDB" id="A0A3M4K7T1"/>
<proteinExistence type="predicted"/>
<dbReference type="SUPFAM" id="SSF53474">
    <property type="entry name" value="alpha/beta-Hydrolases"/>
    <property type="match status" value="1"/>
</dbReference>
<sequence>MASGSRHRSPHGGSEKHHRRSARHSFRVVHRRLDDGQYGGRSAYPPAVRSAARRRVSGAGRVAGLDGQLSAGRFEYALLRRDRGQRQSFAWRAYRARDWGRASRAHRPYHPRLGHPHQQRRRQVELHFATDRGSRAAWPGAACPLSMYGSVRDGRSAVCDGSSSHCRSSRRLRTIATHTASGNSGMSQSVFFAHANGFPSATYGKLFCALAPEYQVAHLEQHAHDPRFPVDDNWLNLVDELIHHLRQQAGPVWGVGHSLGGVLHFHAALRCPELYRGVVMLDSPVLGLADKLFIRAAKRLGFIDRITPAGRTLGRREAFADLDTARTYFASKTLFRRFDPDCLTAYLQHGLQQDGEQLRLRFDPATEISIYRSIPHTSPLPSRQLKVPLAMVRGKHSRVIMPHHGYLARRMRDGEYLSMPGGHMFPLERPDETAQLLKSLFARWDARHLQRAGA</sequence>
<evidence type="ECO:0000256" key="1">
    <source>
        <dbReference type="SAM" id="MobiDB-lite"/>
    </source>
</evidence>
<dbReference type="EMBL" id="RBRA01000117">
    <property type="protein sequence ID" value="RMQ25309.1"/>
    <property type="molecule type" value="Genomic_DNA"/>
</dbReference>
<feature type="domain" description="AB hydrolase-1" evidence="2">
    <location>
        <begin position="190"/>
        <end position="435"/>
    </location>
</feature>
<organism evidence="3 4">
    <name type="scientific">Pseudomonas syringae pv. delphinii</name>
    <dbReference type="NCBI Taxonomy" id="192088"/>
    <lineage>
        <taxon>Bacteria</taxon>
        <taxon>Pseudomonadati</taxon>
        <taxon>Pseudomonadota</taxon>
        <taxon>Gammaproteobacteria</taxon>
        <taxon>Pseudomonadales</taxon>
        <taxon>Pseudomonadaceae</taxon>
        <taxon>Pseudomonas</taxon>
    </lineage>
</organism>
<keyword evidence="3" id="KW-0378">Hydrolase</keyword>
<evidence type="ECO:0000259" key="2">
    <source>
        <dbReference type="Pfam" id="PF12697"/>
    </source>
</evidence>
<evidence type="ECO:0000313" key="4">
    <source>
        <dbReference type="Proteomes" id="UP000269044"/>
    </source>
</evidence>
<feature type="region of interest" description="Disordered" evidence="1">
    <location>
        <begin position="1"/>
        <end position="26"/>
    </location>
</feature>
<gene>
    <name evidence="3" type="ORF">ALQ08_100328</name>
</gene>
<evidence type="ECO:0000313" key="3">
    <source>
        <dbReference type="EMBL" id="RMQ25309.1"/>
    </source>
</evidence>
<dbReference type="Proteomes" id="UP000269044">
    <property type="component" value="Unassembled WGS sequence"/>
</dbReference>
<accession>A0A3M4K7T1</accession>
<dbReference type="InterPro" id="IPR029058">
    <property type="entry name" value="AB_hydrolase_fold"/>
</dbReference>
<protein>
    <submittedName>
        <fullName evidence="3">Alpha/beta hydrolase protein</fullName>
    </submittedName>
</protein>
<dbReference type="GO" id="GO:0016787">
    <property type="term" value="F:hydrolase activity"/>
    <property type="evidence" value="ECO:0007669"/>
    <property type="project" value="UniProtKB-KW"/>
</dbReference>
<dbReference type="InterPro" id="IPR000073">
    <property type="entry name" value="AB_hydrolase_1"/>
</dbReference>
<dbReference type="Gene3D" id="3.40.50.1820">
    <property type="entry name" value="alpha/beta hydrolase"/>
    <property type="match status" value="1"/>
</dbReference>
<dbReference type="Pfam" id="PF12697">
    <property type="entry name" value="Abhydrolase_6"/>
    <property type="match status" value="1"/>
</dbReference>
<comment type="caution">
    <text evidence="3">The sequence shown here is derived from an EMBL/GenBank/DDBJ whole genome shotgun (WGS) entry which is preliminary data.</text>
</comment>